<organism evidence="1 2">
    <name type="scientific">Periconia macrospinosa</name>
    <dbReference type="NCBI Taxonomy" id="97972"/>
    <lineage>
        <taxon>Eukaryota</taxon>
        <taxon>Fungi</taxon>
        <taxon>Dikarya</taxon>
        <taxon>Ascomycota</taxon>
        <taxon>Pezizomycotina</taxon>
        <taxon>Dothideomycetes</taxon>
        <taxon>Pleosporomycetidae</taxon>
        <taxon>Pleosporales</taxon>
        <taxon>Massarineae</taxon>
        <taxon>Periconiaceae</taxon>
        <taxon>Periconia</taxon>
    </lineage>
</organism>
<protein>
    <submittedName>
        <fullName evidence="1">Uncharacterized protein</fullName>
    </submittedName>
</protein>
<reference evidence="1 2" key="1">
    <citation type="journal article" date="2018" name="Sci. Rep.">
        <title>Comparative genomics provides insights into the lifestyle and reveals functional heterogeneity of dark septate endophytic fungi.</title>
        <authorList>
            <person name="Knapp D.G."/>
            <person name="Nemeth J.B."/>
            <person name="Barry K."/>
            <person name="Hainaut M."/>
            <person name="Henrissat B."/>
            <person name="Johnson J."/>
            <person name="Kuo A."/>
            <person name="Lim J.H.P."/>
            <person name="Lipzen A."/>
            <person name="Nolan M."/>
            <person name="Ohm R.A."/>
            <person name="Tamas L."/>
            <person name="Grigoriev I.V."/>
            <person name="Spatafora J.W."/>
            <person name="Nagy L.G."/>
            <person name="Kovacs G.M."/>
        </authorList>
    </citation>
    <scope>NUCLEOTIDE SEQUENCE [LARGE SCALE GENOMIC DNA]</scope>
    <source>
        <strain evidence="1 2">DSE2036</strain>
    </source>
</reference>
<dbReference type="EMBL" id="KZ805504">
    <property type="protein sequence ID" value="PVH95206.1"/>
    <property type="molecule type" value="Genomic_DNA"/>
</dbReference>
<evidence type="ECO:0000313" key="2">
    <source>
        <dbReference type="Proteomes" id="UP000244855"/>
    </source>
</evidence>
<proteinExistence type="predicted"/>
<evidence type="ECO:0000313" key="1">
    <source>
        <dbReference type="EMBL" id="PVH95206.1"/>
    </source>
</evidence>
<keyword evidence="2" id="KW-1185">Reference proteome</keyword>
<gene>
    <name evidence="1" type="ORF">DM02DRAFT_165832</name>
</gene>
<dbReference type="Proteomes" id="UP000244855">
    <property type="component" value="Unassembled WGS sequence"/>
</dbReference>
<dbReference type="AlphaFoldDB" id="A0A2V1DAP9"/>
<name>A0A2V1DAP9_9PLEO</name>
<accession>A0A2V1DAP9</accession>
<sequence>MSRYVEIRVVGICSMPLLIHSQSPYAVSNIPASAYVQATSPWASSDAYIQHTMYPLVEGEWAAIVFQNRFQDENIFSRHWRDQFHISFLTLKNGNMHILRVEEFLKETSCEDFEPAWGRNVAEIKSSALEKGNVVEVVDCSEELVGNIMAVMDMVKKGDLEM</sequence>